<evidence type="ECO:0000256" key="1">
    <source>
        <dbReference type="SAM" id="Phobius"/>
    </source>
</evidence>
<dbReference type="RefSeq" id="XP_011129422.1">
    <property type="nucleotide sequence ID" value="XM_011131120.1"/>
</dbReference>
<feature type="transmembrane region" description="Helical" evidence="1">
    <location>
        <begin position="58"/>
        <end position="80"/>
    </location>
</feature>
<keyword evidence="3" id="KW-1185">Reference proteome</keyword>
<accession>A0A023BAD1</accession>
<keyword evidence="1" id="KW-1133">Transmembrane helix</keyword>
<feature type="transmembrane region" description="Helical" evidence="1">
    <location>
        <begin position="248"/>
        <end position="268"/>
    </location>
</feature>
<dbReference type="Proteomes" id="UP000019763">
    <property type="component" value="Unassembled WGS sequence"/>
</dbReference>
<feature type="transmembrane region" description="Helical" evidence="1">
    <location>
        <begin position="221"/>
        <end position="242"/>
    </location>
</feature>
<dbReference type="GeneID" id="22911544"/>
<protein>
    <submittedName>
        <fullName evidence="2">YrhK-like protein</fullName>
    </submittedName>
</protein>
<sequence>MPRDVSEKTVAETVDSRRLAWKRATRNDWVSFVRGCVNTTGATFFILGSITSVLELNLYVSMLFIIGNCCYITTGIWWAIDARRDFHRRYEERGVGVRREPFIAGPGSVPPPYAPLPADAAETEQIIQAFRSLTWLDIAGAMNQTLGAFLFNVGCVTMWLGDDWVYATTTFWTVGSGFFLLQGAVGHILATSFIEPLITLVPRNPSKWRHTNPPCCRRKLCLHHCIPAALFNTIGSTLFVAGSLVLCWPITTISCGWLFLVGSMFFLVSNYSDIASVVDGLYSRAASEK</sequence>
<name>A0A023BAD1_GRENI</name>
<feature type="transmembrane region" description="Helical" evidence="1">
    <location>
        <begin position="135"/>
        <end position="159"/>
    </location>
</feature>
<gene>
    <name evidence="2" type="ORF">GNI_040020</name>
</gene>
<dbReference type="EMBL" id="AFNH02000306">
    <property type="protein sequence ID" value="EZG78202.1"/>
    <property type="molecule type" value="Genomic_DNA"/>
</dbReference>
<keyword evidence="1" id="KW-0812">Transmembrane</keyword>
<feature type="transmembrane region" description="Helical" evidence="1">
    <location>
        <begin position="179"/>
        <end position="201"/>
    </location>
</feature>
<reference evidence="2" key="1">
    <citation type="submission" date="2013-12" db="EMBL/GenBank/DDBJ databases">
        <authorList>
            <person name="Omoto C.K."/>
            <person name="Sibley D."/>
            <person name="Venepally P."/>
            <person name="Hadjithomas M."/>
            <person name="Karamycheva S."/>
            <person name="Brunk B."/>
            <person name="Roos D."/>
            <person name="Caler E."/>
            <person name="Lorenzi H."/>
        </authorList>
    </citation>
    <scope>NUCLEOTIDE SEQUENCE</scope>
</reference>
<organism evidence="2 3">
    <name type="scientific">Gregarina niphandrodes</name>
    <name type="common">Septate eugregarine</name>
    <dbReference type="NCBI Taxonomy" id="110365"/>
    <lineage>
        <taxon>Eukaryota</taxon>
        <taxon>Sar</taxon>
        <taxon>Alveolata</taxon>
        <taxon>Apicomplexa</taxon>
        <taxon>Conoidasida</taxon>
        <taxon>Gregarinasina</taxon>
        <taxon>Eugregarinorida</taxon>
        <taxon>Gregarinidae</taxon>
        <taxon>Gregarina</taxon>
    </lineage>
</organism>
<comment type="caution">
    <text evidence="2">The sequence shown here is derived from an EMBL/GenBank/DDBJ whole genome shotgun (WGS) entry which is preliminary data.</text>
</comment>
<proteinExistence type="predicted"/>
<feature type="transmembrane region" description="Helical" evidence="1">
    <location>
        <begin position="32"/>
        <end position="52"/>
    </location>
</feature>
<evidence type="ECO:0000313" key="3">
    <source>
        <dbReference type="Proteomes" id="UP000019763"/>
    </source>
</evidence>
<evidence type="ECO:0000313" key="2">
    <source>
        <dbReference type="EMBL" id="EZG78202.1"/>
    </source>
</evidence>
<dbReference type="VEuPathDB" id="CryptoDB:GNI_040020"/>
<dbReference type="AlphaFoldDB" id="A0A023BAD1"/>
<keyword evidence="1" id="KW-0472">Membrane</keyword>